<feature type="region of interest" description="Disordered" evidence="1">
    <location>
        <begin position="1"/>
        <end position="75"/>
    </location>
</feature>
<dbReference type="Proteomes" id="UP000054532">
    <property type="component" value="Unassembled WGS sequence"/>
</dbReference>
<sequence>MNRPARRAPKRRHHATGSDESDNSNSEEEWTMPSRGASIHTSDTSSQFDTQSSRGDEGDDTTDTSVSQTLAPPLERTQFDSWESFHSYLNEYSAMTNQSFRVRTNNKVGERNKKIAKMKTSAPLIPNEWIVYNKTLVCTHAGKYKARGKGKRPRQEVRATQCGAQASSPGTVDKKILQYLRYRYLHMCI</sequence>
<dbReference type="VEuPathDB" id="FungiDB:PPTG_10137"/>
<evidence type="ECO:0000313" key="2">
    <source>
        <dbReference type="EMBL" id="ETM48609.1"/>
    </source>
</evidence>
<protein>
    <submittedName>
        <fullName evidence="2">Uncharacterized protein</fullName>
    </submittedName>
</protein>
<evidence type="ECO:0000256" key="1">
    <source>
        <dbReference type="SAM" id="MobiDB-lite"/>
    </source>
</evidence>
<organism evidence="2">
    <name type="scientific">Phytophthora nicotianae</name>
    <name type="common">Potato buckeye rot agent</name>
    <name type="synonym">Phytophthora parasitica</name>
    <dbReference type="NCBI Taxonomy" id="4792"/>
    <lineage>
        <taxon>Eukaryota</taxon>
        <taxon>Sar</taxon>
        <taxon>Stramenopiles</taxon>
        <taxon>Oomycota</taxon>
        <taxon>Peronosporomycetes</taxon>
        <taxon>Peronosporales</taxon>
        <taxon>Peronosporaceae</taxon>
        <taxon>Phytophthora</taxon>
    </lineage>
</organism>
<accession>W2NLQ2</accession>
<reference evidence="2" key="1">
    <citation type="submission" date="2013-11" db="EMBL/GenBank/DDBJ databases">
        <title>The Genome Sequence of Phytophthora parasitica IAC_01/95.</title>
        <authorList>
            <consortium name="The Broad Institute Genomics Platform"/>
            <person name="Russ C."/>
            <person name="Tyler B."/>
            <person name="Panabieres F."/>
            <person name="Shan W."/>
            <person name="Tripathy S."/>
            <person name="Grunwald N."/>
            <person name="Machado M."/>
            <person name="Johnson C.S."/>
            <person name="Arredondo F."/>
            <person name="Hong C."/>
            <person name="Coffey M."/>
            <person name="Young S.K."/>
            <person name="Zeng Q."/>
            <person name="Gargeya S."/>
            <person name="Fitzgerald M."/>
            <person name="Abouelleil A."/>
            <person name="Alvarado L."/>
            <person name="Chapman S.B."/>
            <person name="Gainer-Dewar J."/>
            <person name="Goldberg J."/>
            <person name="Griggs A."/>
            <person name="Gujja S."/>
            <person name="Hansen M."/>
            <person name="Howarth C."/>
            <person name="Imamovic A."/>
            <person name="Ireland A."/>
            <person name="Larimer J."/>
            <person name="McCowan C."/>
            <person name="Murphy C."/>
            <person name="Pearson M."/>
            <person name="Poon T.W."/>
            <person name="Priest M."/>
            <person name="Roberts A."/>
            <person name="Saif S."/>
            <person name="Shea T."/>
            <person name="Sykes S."/>
            <person name="Wortman J."/>
            <person name="Nusbaum C."/>
            <person name="Birren B."/>
        </authorList>
    </citation>
    <scope>NUCLEOTIDE SEQUENCE [LARGE SCALE GENOMIC DNA]</scope>
    <source>
        <strain evidence="2">IAC_01/95</strain>
    </source>
</reference>
<name>W2NLQ2_PHYNI</name>
<feature type="compositionally biased region" description="Basic residues" evidence="1">
    <location>
        <begin position="1"/>
        <end position="15"/>
    </location>
</feature>
<gene>
    <name evidence="2" type="ORF">L914_06867</name>
</gene>
<dbReference type="EMBL" id="KI692312">
    <property type="protein sequence ID" value="ETM48609.1"/>
    <property type="molecule type" value="Genomic_DNA"/>
</dbReference>
<feature type="compositionally biased region" description="Low complexity" evidence="1">
    <location>
        <begin position="41"/>
        <end position="53"/>
    </location>
</feature>
<proteinExistence type="predicted"/>
<feature type="compositionally biased region" description="Acidic residues" evidence="1">
    <location>
        <begin position="19"/>
        <end position="30"/>
    </location>
</feature>
<dbReference type="AlphaFoldDB" id="W2NLQ2"/>